<organism evidence="7 8">
    <name type="scientific">Folsomia candida</name>
    <name type="common">Springtail</name>
    <dbReference type="NCBI Taxonomy" id="158441"/>
    <lineage>
        <taxon>Eukaryota</taxon>
        <taxon>Metazoa</taxon>
        <taxon>Ecdysozoa</taxon>
        <taxon>Arthropoda</taxon>
        <taxon>Hexapoda</taxon>
        <taxon>Collembola</taxon>
        <taxon>Entomobryomorpha</taxon>
        <taxon>Isotomoidea</taxon>
        <taxon>Isotomidae</taxon>
        <taxon>Proisotominae</taxon>
        <taxon>Folsomia</taxon>
    </lineage>
</organism>
<dbReference type="SUPFAM" id="SSF56112">
    <property type="entry name" value="Protein kinase-like (PK-like)"/>
    <property type="match status" value="1"/>
</dbReference>
<comment type="subcellular location">
    <subcellularLocation>
        <location evidence="1">Membrane</location>
        <topology evidence="1">Single-pass membrane protein</topology>
    </subcellularLocation>
</comment>
<dbReference type="PRINTS" id="PR00109">
    <property type="entry name" value="TYRKINASE"/>
</dbReference>
<dbReference type="Gene3D" id="3.30.200.20">
    <property type="entry name" value="Phosphorylase Kinase, domain 1"/>
    <property type="match status" value="1"/>
</dbReference>
<feature type="chain" id="PRO_5012104210" evidence="4">
    <location>
        <begin position="18"/>
        <end position="544"/>
    </location>
</feature>
<dbReference type="GO" id="GO:0007169">
    <property type="term" value="P:cell surface receptor protein tyrosine kinase signaling pathway"/>
    <property type="evidence" value="ECO:0007669"/>
    <property type="project" value="TreeGrafter"/>
</dbReference>
<protein>
    <submittedName>
        <fullName evidence="7">Tyrosine-protein kinase receptor UFO</fullName>
    </submittedName>
</protein>
<evidence type="ECO:0000256" key="2">
    <source>
        <dbReference type="PROSITE-ProRule" id="PRU10141"/>
    </source>
</evidence>
<sequence length="544" mass="60976">MILFLIFAISSLPLIGCQETKDFAFFNWTTSTEGNATWRWAPTCDQPGNDIISFPSPASFCGRECHVAPSCTHFAWADYNGGTCWLKKGPVNLQNAVLKTHAGYFCGWASHCDMPGNDLVGLKTTGADRDLCIRSCHENNLCTHFVSSSRDGGTCWLKGGAVPNPSLTERIVNTIFCGFLLLQSGDQRHEFGPGSRQLNWVEDGGDVRYRWAQNCDLVGNDIQNFLTKRDNCGNECSLHKECTHFAWSNVLGGTCWIKRGNVPNYSIRTDSGFICGYVTFRKGEEVPERKEQVGSSNIWIIWIVIGLLAIAGLLSGTIFGLRQRKISVSVYKADPIGTGNFSVVFYGLIKSRQQPVAVKCPLTTADALQFKALLLEIKIMLHIGKHENLLALIGACTESIQQRKSLKMLKLSKYISWSKVTPIFLGFNLFEIDILQNNNSQAQLPWRSMALESLMRLEFSTESDVWSYGVTLWEIFTFAETPYPNCSWGKEFIDMLQSNGRLEKPKDANSTIYGLMKACWEGNKSNRPNFTELRVELEKLLHAE</sequence>
<dbReference type="Pfam" id="PF14295">
    <property type="entry name" value="PAN_4"/>
    <property type="match status" value="3"/>
</dbReference>
<keyword evidence="7" id="KW-0418">Kinase</keyword>
<dbReference type="InterPro" id="IPR050122">
    <property type="entry name" value="RTK"/>
</dbReference>
<keyword evidence="2" id="KW-0067">ATP-binding</keyword>
<feature type="domain" description="Serine-threonine/tyrosine-protein kinase catalytic" evidence="5">
    <location>
        <begin position="334"/>
        <end position="399"/>
    </location>
</feature>
<keyword evidence="3" id="KW-0812">Transmembrane</keyword>
<feature type="signal peptide" evidence="4">
    <location>
        <begin position="1"/>
        <end position="17"/>
    </location>
</feature>
<keyword evidence="2" id="KW-0547">Nucleotide-binding</keyword>
<proteinExistence type="predicted"/>
<dbReference type="AlphaFoldDB" id="A0A226DUU9"/>
<dbReference type="GO" id="GO:0005886">
    <property type="term" value="C:plasma membrane"/>
    <property type="evidence" value="ECO:0007669"/>
    <property type="project" value="TreeGrafter"/>
</dbReference>
<evidence type="ECO:0000313" key="8">
    <source>
        <dbReference type="Proteomes" id="UP000198287"/>
    </source>
</evidence>
<dbReference type="OrthoDB" id="9976876at2759"/>
<feature type="binding site" evidence="2">
    <location>
        <position position="359"/>
    </location>
    <ligand>
        <name>ATP</name>
        <dbReference type="ChEBI" id="CHEBI:30616"/>
    </ligand>
</feature>
<reference evidence="7 8" key="1">
    <citation type="submission" date="2015-12" db="EMBL/GenBank/DDBJ databases">
        <title>The genome of Folsomia candida.</title>
        <authorList>
            <person name="Faddeeva A."/>
            <person name="Derks M.F."/>
            <person name="Anvar Y."/>
            <person name="Smit S."/>
            <person name="Van Straalen N."/>
            <person name="Roelofs D."/>
        </authorList>
    </citation>
    <scope>NUCLEOTIDE SEQUENCE [LARGE SCALE GENOMIC DNA]</scope>
    <source>
        <strain evidence="7 8">VU population</strain>
        <tissue evidence="7">Whole body</tissue>
    </source>
</reference>
<dbReference type="PROSITE" id="PS00107">
    <property type="entry name" value="PROTEIN_KINASE_ATP"/>
    <property type="match status" value="1"/>
</dbReference>
<keyword evidence="3" id="KW-1133">Transmembrane helix</keyword>
<feature type="domain" description="Apple" evidence="6">
    <location>
        <begin position="113"/>
        <end position="158"/>
    </location>
</feature>
<dbReference type="GO" id="GO:0004714">
    <property type="term" value="F:transmembrane receptor protein tyrosine kinase activity"/>
    <property type="evidence" value="ECO:0007669"/>
    <property type="project" value="TreeGrafter"/>
</dbReference>
<dbReference type="GO" id="GO:0043235">
    <property type="term" value="C:receptor complex"/>
    <property type="evidence" value="ECO:0007669"/>
    <property type="project" value="TreeGrafter"/>
</dbReference>
<dbReference type="InterPro" id="IPR001245">
    <property type="entry name" value="Ser-Thr/Tyr_kinase_cat_dom"/>
</dbReference>
<name>A0A226DUU9_FOLCA</name>
<evidence type="ECO:0000256" key="4">
    <source>
        <dbReference type="SAM" id="SignalP"/>
    </source>
</evidence>
<evidence type="ECO:0000256" key="3">
    <source>
        <dbReference type="SAM" id="Phobius"/>
    </source>
</evidence>
<dbReference type="STRING" id="158441.A0A226DUU9"/>
<feature type="domain" description="Serine-threonine/tyrosine-protein kinase catalytic" evidence="5">
    <location>
        <begin position="437"/>
        <end position="536"/>
    </location>
</feature>
<dbReference type="EMBL" id="LNIX01000011">
    <property type="protein sequence ID" value="OXA48467.1"/>
    <property type="molecule type" value="Genomic_DNA"/>
</dbReference>
<dbReference type="InterPro" id="IPR003609">
    <property type="entry name" value="Pan_app"/>
</dbReference>
<evidence type="ECO:0000313" key="7">
    <source>
        <dbReference type="EMBL" id="OXA48467.1"/>
    </source>
</evidence>
<feature type="domain" description="Apple" evidence="6">
    <location>
        <begin position="45"/>
        <end position="87"/>
    </location>
</feature>
<dbReference type="InterPro" id="IPR017441">
    <property type="entry name" value="Protein_kinase_ATP_BS"/>
</dbReference>
<feature type="domain" description="Apple" evidence="6">
    <location>
        <begin position="216"/>
        <end position="258"/>
    </location>
</feature>
<dbReference type="PANTHER" id="PTHR24416:SF611">
    <property type="entry name" value="TYROSINE-PROTEIN KINASE TRANSMEMBRANE RECEPTOR ROR"/>
    <property type="match status" value="1"/>
</dbReference>
<dbReference type="PANTHER" id="PTHR24416">
    <property type="entry name" value="TYROSINE-PROTEIN KINASE RECEPTOR"/>
    <property type="match status" value="1"/>
</dbReference>
<evidence type="ECO:0000256" key="1">
    <source>
        <dbReference type="ARBA" id="ARBA00004167"/>
    </source>
</evidence>
<keyword evidence="8" id="KW-1185">Reference proteome</keyword>
<dbReference type="Gene3D" id="1.10.510.10">
    <property type="entry name" value="Transferase(Phosphotransferase) domain 1"/>
    <property type="match status" value="1"/>
</dbReference>
<keyword evidence="3" id="KW-0472">Membrane</keyword>
<dbReference type="Proteomes" id="UP000198287">
    <property type="component" value="Unassembled WGS sequence"/>
</dbReference>
<evidence type="ECO:0000259" key="6">
    <source>
        <dbReference type="Pfam" id="PF14295"/>
    </source>
</evidence>
<dbReference type="InterPro" id="IPR011009">
    <property type="entry name" value="Kinase-like_dom_sf"/>
</dbReference>
<evidence type="ECO:0000259" key="5">
    <source>
        <dbReference type="Pfam" id="PF07714"/>
    </source>
</evidence>
<dbReference type="GO" id="GO:0005524">
    <property type="term" value="F:ATP binding"/>
    <property type="evidence" value="ECO:0007669"/>
    <property type="project" value="UniProtKB-UniRule"/>
</dbReference>
<keyword evidence="7" id="KW-0808">Transferase</keyword>
<keyword evidence="7" id="KW-0675">Receptor</keyword>
<accession>A0A226DUU9</accession>
<dbReference type="Pfam" id="PF07714">
    <property type="entry name" value="PK_Tyr_Ser-Thr"/>
    <property type="match status" value="2"/>
</dbReference>
<feature type="transmembrane region" description="Helical" evidence="3">
    <location>
        <begin position="299"/>
        <end position="321"/>
    </location>
</feature>
<gene>
    <name evidence="7" type="ORF">Fcan01_16253</name>
</gene>
<keyword evidence="4" id="KW-0732">Signal</keyword>
<comment type="caution">
    <text evidence="7">The sequence shown here is derived from an EMBL/GenBank/DDBJ whole genome shotgun (WGS) entry which is preliminary data.</text>
</comment>
<dbReference type="Gene3D" id="3.50.4.10">
    <property type="entry name" value="Hepatocyte Growth Factor"/>
    <property type="match status" value="3"/>
</dbReference>